<gene>
    <name evidence="6" type="primary">hsdS</name>
</gene>
<dbReference type="PANTHER" id="PTHR30408:SF12">
    <property type="entry name" value="TYPE I RESTRICTION ENZYME MJAVIII SPECIFICITY SUBUNIT"/>
    <property type="match status" value="1"/>
</dbReference>
<feature type="coiled-coil region" evidence="4">
    <location>
        <begin position="348"/>
        <end position="378"/>
    </location>
</feature>
<proteinExistence type="inferred from homology"/>
<protein>
    <submittedName>
        <fullName evidence="6">Restriction modification system DNA specificity domain-containing protein</fullName>
    </submittedName>
</protein>
<dbReference type="SUPFAM" id="SSF116734">
    <property type="entry name" value="DNA methylase specificity domain"/>
    <property type="match status" value="2"/>
</dbReference>
<dbReference type="AlphaFoldDB" id="A0A169T0P8"/>
<sequence length="403" mass="45860">MEFKKYKIEEIGTVVGGGTPSTKNDNYYGGNISWITPKDLSNYSNRYIYHGERNITEEGLNNSSAKLVPTDTILMTSRAPIGYLALAGKKVATNQGFKSIICNEEIVSPKYLYYLLQNKMDNIKSLGTGSTFSEISGKVVKNIEVSLPNLLNQKRVEKVLDSIDEKIELNQKIIANLEELSQTLFKRWFVDFEFPDENGNPYKSSGGEMIDSELGEMPLSWKVHKLNDIFKINYGKNLPTKKILNTGYPVFGGNGIIGYYSSYMYENPKILISCRGAASGKIHISKEKSFVTNNSIVLNEKQKNYFYYFKELFKYNDFKRYTTGSAQPQITIANIKDLMYLTPDTNIIDQFNSKISSLFNQKNNYEDENQNLTQLRDTLLPKLMSGEIEIPDDIEVNEDELSI</sequence>
<reference evidence="6" key="1">
    <citation type="submission" date="2015-09" db="EMBL/GenBank/DDBJ databases">
        <title>Distribution of SCCmec types in fusidic acid resistant Staphylococcus epidermidis and identification of a novel SCC7684 element.</title>
        <authorList>
            <person name="Chen H.J."/>
            <person name="Teng L.J."/>
        </authorList>
    </citation>
    <scope>NUCLEOTIDE SEQUENCE</scope>
    <source>
        <strain evidence="6">NTUH-3553</strain>
    </source>
</reference>
<dbReference type="RefSeq" id="WP_237640224.1">
    <property type="nucleotide sequence ID" value="NZ_JBICQX010000001.1"/>
</dbReference>
<evidence type="ECO:0000256" key="4">
    <source>
        <dbReference type="SAM" id="Coils"/>
    </source>
</evidence>
<feature type="domain" description="Type I restriction modification DNA specificity" evidence="5">
    <location>
        <begin position="2"/>
        <end position="179"/>
    </location>
</feature>
<evidence type="ECO:0000313" key="6">
    <source>
        <dbReference type="EMBL" id="BAU98225.1"/>
    </source>
</evidence>
<dbReference type="GO" id="GO:0003677">
    <property type="term" value="F:DNA binding"/>
    <property type="evidence" value="ECO:0007669"/>
    <property type="project" value="UniProtKB-KW"/>
</dbReference>
<feature type="domain" description="Type I restriction modification DNA specificity" evidence="5">
    <location>
        <begin position="220"/>
        <end position="346"/>
    </location>
</feature>
<accession>A0A169T0P8</accession>
<dbReference type="InterPro" id="IPR052021">
    <property type="entry name" value="Type-I_RS_S_subunit"/>
</dbReference>
<organism evidence="6">
    <name type="scientific">Staphylococcus epidermidis</name>
    <dbReference type="NCBI Taxonomy" id="1282"/>
    <lineage>
        <taxon>Bacteria</taxon>
        <taxon>Bacillati</taxon>
        <taxon>Bacillota</taxon>
        <taxon>Bacilli</taxon>
        <taxon>Bacillales</taxon>
        <taxon>Staphylococcaceae</taxon>
        <taxon>Staphylococcus</taxon>
    </lineage>
</organism>
<name>A0A169T0P8_STAEP</name>
<dbReference type="InterPro" id="IPR044946">
    <property type="entry name" value="Restrct_endonuc_typeI_TRD_sf"/>
</dbReference>
<keyword evidence="3" id="KW-0238">DNA-binding</keyword>
<keyword evidence="2" id="KW-0680">Restriction system</keyword>
<dbReference type="CDD" id="cd17266">
    <property type="entry name" value="RMtype1_S_Sau1132ORF3780P-TRD2-CR2_like"/>
    <property type="match status" value="1"/>
</dbReference>
<dbReference type="EMBL" id="LC085181">
    <property type="protein sequence ID" value="BAU98225.1"/>
    <property type="molecule type" value="Genomic_DNA"/>
</dbReference>
<dbReference type="GO" id="GO:0009307">
    <property type="term" value="P:DNA restriction-modification system"/>
    <property type="evidence" value="ECO:0007669"/>
    <property type="project" value="UniProtKB-KW"/>
</dbReference>
<dbReference type="PANTHER" id="PTHR30408">
    <property type="entry name" value="TYPE-1 RESTRICTION ENZYME ECOKI SPECIFICITY PROTEIN"/>
    <property type="match status" value="1"/>
</dbReference>
<evidence type="ECO:0000256" key="1">
    <source>
        <dbReference type="ARBA" id="ARBA00010923"/>
    </source>
</evidence>
<evidence type="ECO:0000259" key="5">
    <source>
        <dbReference type="Pfam" id="PF01420"/>
    </source>
</evidence>
<evidence type="ECO:0000256" key="2">
    <source>
        <dbReference type="ARBA" id="ARBA00022747"/>
    </source>
</evidence>
<dbReference type="InterPro" id="IPR000055">
    <property type="entry name" value="Restrct_endonuc_typeI_TRD"/>
</dbReference>
<dbReference type="Gene3D" id="3.90.220.20">
    <property type="entry name" value="DNA methylase specificity domains"/>
    <property type="match status" value="2"/>
</dbReference>
<comment type="similarity">
    <text evidence="1">Belongs to the type-I restriction system S methylase family.</text>
</comment>
<keyword evidence="4" id="KW-0175">Coiled coil</keyword>
<dbReference type="Pfam" id="PF01420">
    <property type="entry name" value="Methylase_S"/>
    <property type="match status" value="2"/>
</dbReference>
<evidence type="ECO:0000256" key="3">
    <source>
        <dbReference type="ARBA" id="ARBA00023125"/>
    </source>
</evidence>
<dbReference type="CDD" id="cd17273">
    <property type="entry name" value="RMtype1_S_EcoJA69PI-TRD1-CR1_like"/>
    <property type="match status" value="1"/>
</dbReference>